<proteinExistence type="predicted"/>
<protein>
    <submittedName>
        <fullName evidence="1">Uncharacterized protein</fullName>
    </submittedName>
</protein>
<keyword evidence="2" id="KW-1185">Reference proteome</keyword>
<sequence length="143" mass="16044">MGPRDFFVGPEKLHLCTKFHIPQSKHGSGLVVLVLLGGAEEKLGHTHQLLPWIPLGDWTNISHIEFGGDQMKNVNIRGKRKAMALRRTSPRRHSVHYAGQNVACRTSMIVFRHFQFCALSHPSQYCSMGAVIVTYVALHCSNK</sequence>
<comment type="caution">
    <text evidence="1">The sequence shown here is derived from an EMBL/GenBank/DDBJ whole genome shotgun (WGS) entry which is preliminary data.</text>
</comment>
<evidence type="ECO:0000313" key="2">
    <source>
        <dbReference type="Proteomes" id="UP001482620"/>
    </source>
</evidence>
<gene>
    <name evidence="1" type="ORF">ILYODFUR_024979</name>
</gene>
<accession>A0ABV0TC13</accession>
<organism evidence="1 2">
    <name type="scientific">Ilyodon furcidens</name>
    <name type="common">goldbreast splitfin</name>
    <dbReference type="NCBI Taxonomy" id="33524"/>
    <lineage>
        <taxon>Eukaryota</taxon>
        <taxon>Metazoa</taxon>
        <taxon>Chordata</taxon>
        <taxon>Craniata</taxon>
        <taxon>Vertebrata</taxon>
        <taxon>Euteleostomi</taxon>
        <taxon>Actinopterygii</taxon>
        <taxon>Neopterygii</taxon>
        <taxon>Teleostei</taxon>
        <taxon>Neoteleostei</taxon>
        <taxon>Acanthomorphata</taxon>
        <taxon>Ovalentaria</taxon>
        <taxon>Atherinomorphae</taxon>
        <taxon>Cyprinodontiformes</taxon>
        <taxon>Goodeidae</taxon>
        <taxon>Ilyodon</taxon>
    </lineage>
</organism>
<evidence type="ECO:0000313" key="1">
    <source>
        <dbReference type="EMBL" id="MEQ2230024.1"/>
    </source>
</evidence>
<dbReference type="Proteomes" id="UP001482620">
    <property type="component" value="Unassembled WGS sequence"/>
</dbReference>
<name>A0ABV0TC13_9TELE</name>
<dbReference type="EMBL" id="JAHRIQ010026181">
    <property type="protein sequence ID" value="MEQ2230024.1"/>
    <property type="molecule type" value="Genomic_DNA"/>
</dbReference>
<reference evidence="1 2" key="1">
    <citation type="submission" date="2021-06" db="EMBL/GenBank/DDBJ databases">
        <authorList>
            <person name="Palmer J.M."/>
        </authorList>
    </citation>
    <scope>NUCLEOTIDE SEQUENCE [LARGE SCALE GENOMIC DNA]</scope>
    <source>
        <strain evidence="2">if_2019</strain>
        <tissue evidence="1">Muscle</tissue>
    </source>
</reference>